<dbReference type="AlphaFoldDB" id="A0A7I5EDW3"/>
<dbReference type="WBParaSite" id="HCON_00171830-00001">
    <property type="protein sequence ID" value="HCON_00171830-00001"/>
    <property type="gene ID" value="HCON_00171830"/>
</dbReference>
<protein>
    <submittedName>
        <fullName evidence="2">Sucrose synthase</fullName>
    </submittedName>
</protein>
<dbReference type="Proteomes" id="UP000025227">
    <property type="component" value="Unplaced"/>
</dbReference>
<evidence type="ECO:0000313" key="2">
    <source>
        <dbReference type="WBParaSite" id="HCON_00171830-00001"/>
    </source>
</evidence>
<evidence type="ECO:0000313" key="1">
    <source>
        <dbReference type="Proteomes" id="UP000025227"/>
    </source>
</evidence>
<sequence length="124" mass="14496">MDMGAPGGQLHSKIDHIIDRKFSPTDVTVVNKFYRIRPSSRRRWILLFCAWRESCEVQETRFETVVNFDRFTSMGRLWEDSVSDNINEGYDRLFEPLHDLLSELRQLQNQPDGPLGLILSLRNG</sequence>
<dbReference type="OMA" id="WRESCEV"/>
<reference evidence="2" key="1">
    <citation type="submission" date="2020-12" db="UniProtKB">
        <authorList>
            <consortium name="WormBaseParasite"/>
        </authorList>
    </citation>
    <scope>IDENTIFICATION</scope>
    <source>
        <strain evidence="2">MHco3</strain>
    </source>
</reference>
<proteinExistence type="predicted"/>
<name>A0A7I5EDW3_HAECO</name>
<accession>A0A7I5EDW3</accession>
<organism evidence="1 2">
    <name type="scientific">Haemonchus contortus</name>
    <name type="common">Barber pole worm</name>
    <dbReference type="NCBI Taxonomy" id="6289"/>
    <lineage>
        <taxon>Eukaryota</taxon>
        <taxon>Metazoa</taxon>
        <taxon>Ecdysozoa</taxon>
        <taxon>Nematoda</taxon>
        <taxon>Chromadorea</taxon>
        <taxon>Rhabditida</taxon>
        <taxon>Rhabditina</taxon>
        <taxon>Rhabditomorpha</taxon>
        <taxon>Strongyloidea</taxon>
        <taxon>Trichostrongylidae</taxon>
        <taxon>Haemonchus</taxon>
    </lineage>
</organism>
<keyword evidence="1" id="KW-1185">Reference proteome</keyword>